<dbReference type="GO" id="GO:0046983">
    <property type="term" value="F:protein dimerization activity"/>
    <property type="evidence" value="ECO:0007669"/>
    <property type="project" value="InterPro"/>
</dbReference>
<proteinExistence type="predicted"/>
<sequence>MTRKKVKLAFISNDATRKATYKKRKKGLMKKVEELTTLCGIDACAIIYSPYDEQPDVWPDIAGVERVVEKFKSMPEMQQSRKMLNQESFTRQRIAKTNEQLKKQLRDNREKEMTEVMSQCLTGQLGLHNLTLPDLNDLGFLVDQKLQEINKKMNEISLQEATQQEPVVIPEEAPQQQQVVPTTVSDNVGLLAGGVVEEQRMDAGGNSDVDAIGLVPGPQWLNDAVVNNNVTASYQDLGFMTPFGDANSATWAYNLF</sequence>
<keyword evidence="4" id="KW-0804">Transcription</keyword>
<evidence type="ECO:0000256" key="4">
    <source>
        <dbReference type="ARBA" id="ARBA00023163"/>
    </source>
</evidence>
<dbReference type="PRINTS" id="PR00404">
    <property type="entry name" value="MADSDOMAIN"/>
</dbReference>
<evidence type="ECO:0000256" key="2">
    <source>
        <dbReference type="ARBA" id="ARBA00023015"/>
    </source>
</evidence>
<dbReference type="InterPro" id="IPR002100">
    <property type="entry name" value="TF_MADSbox"/>
</dbReference>
<dbReference type="GO" id="GO:0000981">
    <property type="term" value="F:DNA-binding transcription factor activity, RNA polymerase II-specific"/>
    <property type="evidence" value="ECO:0007669"/>
    <property type="project" value="InterPro"/>
</dbReference>
<comment type="subcellular location">
    <subcellularLocation>
        <location evidence="1">Nucleus</location>
    </subcellularLocation>
</comment>
<evidence type="ECO:0000256" key="3">
    <source>
        <dbReference type="ARBA" id="ARBA00023125"/>
    </source>
</evidence>
<keyword evidence="3" id="KW-0238">DNA-binding</keyword>
<feature type="domain" description="MADS-box" evidence="6">
    <location>
        <begin position="1"/>
        <end position="49"/>
    </location>
</feature>
<evidence type="ECO:0000313" key="8">
    <source>
        <dbReference type="EMBL" id="WOG89730.1"/>
    </source>
</evidence>
<evidence type="ECO:0000256" key="1">
    <source>
        <dbReference type="ARBA" id="ARBA00004123"/>
    </source>
</evidence>
<dbReference type="Gene3D" id="3.40.1810.10">
    <property type="entry name" value="Transcription factor, MADS-box"/>
    <property type="match status" value="1"/>
</dbReference>
<dbReference type="AlphaFoldDB" id="A0A166EXI0"/>
<protein>
    <recommendedName>
        <fullName evidence="6">MADS-box domain-containing protein</fullName>
    </recommendedName>
</protein>
<dbReference type="CDD" id="cd00266">
    <property type="entry name" value="MADS_SRF_like"/>
    <property type="match status" value="1"/>
</dbReference>
<dbReference type="InterPro" id="IPR036879">
    <property type="entry name" value="TF_MADSbox_sf"/>
</dbReference>
<dbReference type="PANTHER" id="PTHR11945">
    <property type="entry name" value="MADS BOX PROTEIN"/>
    <property type="match status" value="1"/>
</dbReference>
<dbReference type="GO" id="GO:0005634">
    <property type="term" value="C:nucleus"/>
    <property type="evidence" value="ECO:0007669"/>
    <property type="project" value="UniProtKB-SubCell"/>
</dbReference>
<dbReference type="Pfam" id="PF00319">
    <property type="entry name" value="SRF-TF"/>
    <property type="match status" value="1"/>
</dbReference>
<dbReference type="EMBL" id="LNRQ01000002">
    <property type="protein sequence ID" value="KZN07094.1"/>
    <property type="molecule type" value="Genomic_DNA"/>
</dbReference>
<dbReference type="PROSITE" id="PS50066">
    <property type="entry name" value="MADS_BOX_2"/>
    <property type="match status" value="1"/>
</dbReference>
<evidence type="ECO:0000313" key="9">
    <source>
        <dbReference type="Proteomes" id="UP000077755"/>
    </source>
</evidence>
<dbReference type="KEGG" id="dcr:108207772"/>
<dbReference type="SMART" id="SM00432">
    <property type="entry name" value="MADS"/>
    <property type="match status" value="1"/>
</dbReference>
<dbReference type="EMBL" id="CP093344">
    <property type="protein sequence ID" value="WOG89730.1"/>
    <property type="molecule type" value="Genomic_DNA"/>
</dbReference>
<accession>A0A166EXI0</accession>
<dbReference type="PANTHER" id="PTHR11945:SF387">
    <property type="entry name" value="AGAMOUS-LIKE MADS-BOX PROTEIN AGL80"/>
    <property type="match status" value="1"/>
</dbReference>
<keyword evidence="9" id="KW-1185">Reference proteome</keyword>
<evidence type="ECO:0000256" key="5">
    <source>
        <dbReference type="ARBA" id="ARBA00023242"/>
    </source>
</evidence>
<dbReference type="Proteomes" id="UP000077755">
    <property type="component" value="Chromosome 2"/>
</dbReference>
<dbReference type="SUPFAM" id="SSF55455">
    <property type="entry name" value="SRF-like"/>
    <property type="match status" value="1"/>
</dbReference>
<dbReference type="Gramene" id="KZN07094">
    <property type="protein sequence ID" value="KZN07094"/>
    <property type="gene ID" value="DCAR_007931"/>
</dbReference>
<keyword evidence="2" id="KW-0805">Transcription regulation</keyword>
<gene>
    <name evidence="7" type="ORF">DCAR_007931</name>
    <name evidence="8" type="ORF">DCAR_0208968</name>
</gene>
<evidence type="ECO:0000259" key="6">
    <source>
        <dbReference type="PROSITE" id="PS50066"/>
    </source>
</evidence>
<dbReference type="FunFam" id="3.40.1810.10:FF:000018">
    <property type="entry name" value="agamous-like MADS-box protein AGL80"/>
    <property type="match status" value="1"/>
</dbReference>
<name>A0A166EXI0_DAUCS</name>
<keyword evidence="5" id="KW-0539">Nucleus</keyword>
<dbReference type="InterPro" id="IPR033897">
    <property type="entry name" value="SRF-like_MADS-box"/>
</dbReference>
<dbReference type="OrthoDB" id="779403at2759"/>
<dbReference type="GO" id="GO:0045944">
    <property type="term" value="P:positive regulation of transcription by RNA polymerase II"/>
    <property type="evidence" value="ECO:0007669"/>
    <property type="project" value="InterPro"/>
</dbReference>
<dbReference type="GO" id="GO:0000978">
    <property type="term" value="F:RNA polymerase II cis-regulatory region sequence-specific DNA binding"/>
    <property type="evidence" value="ECO:0007669"/>
    <property type="project" value="TreeGrafter"/>
</dbReference>
<reference evidence="7" key="1">
    <citation type="journal article" date="2016" name="Nat. Genet.">
        <title>A high-quality carrot genome assembly provides new insights into carotenoid accumulation and asterid genome evolution.</title>
        <authorList>
            <person name="Iorizzo M."/>
            <person name="Ellison S."/>
            <person name="Senalik D."/>
            <person name="Zeng P."/>
            <person name="Satapoomin P."/>
            <person name="Huang J."/>
            <person name="Bowman M."/>
            <person name="Iovene M."/>
            <person name="Sanseverino W."/>
            <person name="Cavagnaro P."/>
            <person name="Yildiz M."/>
            <person name="Macko-Podgorni A."/>
            <person name="Moranska E."/>
            <person name="Grzebelus E."/>
            <person name="Grzebelus D."/>
            <person name="Ashrafi H."/>
            <person name="Zheng Z."/>
            <person name="Cheng S."/>
            <person name="Spooner D."/>
            <person name="Van Deynze A."/>
            <person name="Simon P."/>
        </authorList>
    </citation>
    <scope>NUCLEOTIDE SEQUENCE [LARGE SCALE GENOMIC DNA]</scope>
    <source>
        <tissue evidence="7">Leaf</tissue>
    </source>
</reference>
<evidence type="ECO:0000313" key="7">
    <source>
        <dbReference type="EMBL" id="KZN07094.1"/>
    </source>
</evidence>
<organism evidence="7">
    <name type="scientific">Daucus carota subsp. sativus</name>
    <name type="common">Carrot</name>
    <dbReference type="NCBI Taxonomy" id="79200"/>
    <lineage>
        <taxon>Eukaryota</taxon>
        <taxon>Viridiplantae</taxon>
        <taxon>Streptophyta</taxon>
        <taxon>Embryophyta</taxon>
        <taxon>Tracheophyta</taxon>
        <taxon>Spermatophyta</taxon>
        <taxon>Magnoliopsida</taxon>
        <taxon>eudicotyledons</taxon>
        <taxon>Gunneridae</taxon>
        <taxon>Pentapetalae</taxon>
        <taxon>asterids</taxon>
        <taxon>campanulids</taxon>
        <taxon>Apiales</taxon>
        <taxon>Apiaceae</taxon>
        <taxon>Apioideae</taxon>
        <taxon>Scandiceae</taxon>
        <taxon>Daucinae</taxon>
        <taxon>Daucus</taxon>
        <taxon>Daucus sect. Daucus</taxon>
    </lineage>
</organism>
<dbReference type="OMA" id="VNEMDQI"/>
<reference evidence="8" key="2">
    <citation type="submission" date="2022-03" db="EMBL/GenBank/DDBJ databases">
        <title>Draft title - Genomic analysis of global carrot germplasm unveils the trajectory of domestication and the origin of high carotenoid orange carrot.</title>
        <authorList>
            <person name="Iorizzo M."/>
            <person name="Ellison S."/>
            <person name="Senalik D."/>
            <person name="Macko-Podgorni A."/>
            <person name="Grzebelus D."/>
            <person name="Bostan H."/>
            <person name="Rolling W."/>
            <person name="Curaba J."/>
            <person name="Simon P."/>
        </authorList>
    </citation>
    <scope>NUCLEOTIDE SEQUENCE</scope>
    <source>
        <tissue evidence="8">Leaf</tissue>
    </source>
</reference>